<feature type="domain" description="Glucose-methanol-choline oxidoreductase N-terminal" evidence="2">
    <location>
        <begin position="89"/>
        <end position="151"/>
    </location>
</feature>
<dbReference type="KEGG" id="pfj:MYCFIDRAFT_75362"/>
<dbReference type="PANTHER" id="PTHR11552">
    <property type="entry name" value="GLUCOSE-METHANOL-CHOLINE GMC OXIDOREDUCTASE"/>
    <property type="match status" value="1"/>
</dbReference>
<dbReference type="InterPro" id="IPR007867">
    <property type="entry name" value="GMC_OxRtase_C"/>
</dbReference>
<dbReference type="AlphaFoldDB" id="N1Q5Z8"/>
<dbReference type="Gene3D" id="3.50.50.60">
    <property type="entry name" value="FAD/NAD(P)-binding domain"/>
    <property type="match status" value="1"/>
</dbReference>
<evidence type="ECO:0000259" key="2">
    <source>
        <dbReference type="Pfam" id="PF00732"/>
    </source>
</evidence>
<name>N1Q5Z8_PSEFD</name>
<dbReference type="EMBL" id="KB446555">
    <property type="protein sequence ID" value="EME87514.1"/>
    <property type="molecule type" value="Genomic_DNA"/>
</dbReference>
<evidence type="ECO:0008006" key="6">
    <source>
        <dbReference type="Google" id="ProtNLM"/>
    </source>
</evidence>
<dbReference type="SUPFAM" id="SSF51905">
    <property type="entry name" value="FAD/NAD(P)-binding domain"/>
    <property type="match status" value="1"/>
</dbReference>
<dbReference type="STRING" id="383855.N1Q5Z8"/>
<dbReference type="OrthoDB" id="269227at2759"/>
<organism evidence="4 5">
    <name type="scientific">Pseudocercospora fijiensis (strain CIRAD86)</name>
    <name type="common">Black leaf streak disease fungus</name>
    <name type="synonym">Mycosphaerella fijiensis</name>
    <dbReference type="NCBI Taxonomy" id="383855"/>
    <lineage>
        <taxon>Eukaryota</taxon>
        <taxon>Fungi</taxon>
        <taxon>Dikarya</taxon>
        <taxon>Ascomycota</taxon>
        <taxon>Pezizomycotina</taxon>
        <taxon>Dothideomycetes</taxon>
        <taxon>Dothideomycetidae</taxon>
        <taxon>Mycosphaerellales</taxon>
        <taxon>Mycosphaerellaceae</taxon>
        <taxon>Pseudocercospora</taxon>
    </lineage>
</organism>
<protein>
    <recommendedName>
        <fullName evidence="6">Glucose-methanol-choline oxidoreductase N-terminal domain-containing protein</fullName>
    </recommendedName>
</protein>
<accession>N1Q5Z8</accession>
<evidence type="ECO:0000259" key="3">
    <source>
        <dbReference type="Pfam" id="PF05199"/>
    </source>
</evidence>
<evidence type="ECO:0000313" key="5">
    <source>
        <dbReference type="Proteomes" id="UP000016932"/>
    </source>
</evidence>
<dbReference type="VEuPathDB" id="FungiDB:MYCFIDRAFT_75362"/>
<gene>
    <name evidence="4" type="ORF">MYCFIDRAFT_75362</name>
</gene>
<dbReference type="GO" id="GO:0050660">
    <property type="term" value="F:flavin adenine dinucleotide binding"/>
    <property type="evidence" value="ECO:0007669"/>
    <property type="project" value="InterPro"/>
</dbReference>
<dbReference type="HOGENOM" id="CLU_735933_0_0_1"/>
<dbReference type="PANTHER" id="PTHR11552:SF213">
    <property type="entry name" value="DEHYDROGENASE, PUTATIVE-RELATED"/>
    <property type="match status" value="1"/>
</dbReference>
<evidence type="ECO:0000256" key="1">
    <source>
        <dbReference type="ARBA" id="ARBA00010790"/>
    </source>
</evidence>
<dbReference type="Pfam" id="PF05199">
    <property type="entry name" value="GMC_oxred_C"/>
    <property type="match status" value="1"/>
</dbReference>
<dbReference type="InterPro" id="IPR012132">
    <property type="entry name" value="GMC_OxRdtase"/>
</dbReference>
<dbReference type="SUPFAM" id="SSF54373">
    <property type="entry name" value="FAD-linked reductases, C-terminal domain"/>
    <property type="match status" value="1"/>
</dbReference>
<sequence>MSARCTPAVVLTITLQRSSLYVLICTSVKTSLQRQYKSDGSRKYKLDIALDTLATSIRFDETSGLKATGINFLTGRSLYGADPRRQDGSVTSTGIAGYVSATREVIIAAGAFNAPQLLKLSGIGPESELSQHGIATRLNLPSVGKNLQDRYEVAVAGRAPTEINLVKDCTFLKGDSDPCLTRWQKYPIEKGTYGTNGVALAILKKSSVAANDTTELFVAGWPAHFIGYEPNYFEKAITGKNAWTWVTLAAHTRNNEVGTVTLRSANPQDMPEINFRYFSTSGAADDLTALVEGTKYSRKIFQDLIPLNGKFTEDYPGTRNVRNDEEWKQYIQNEAWGHHACCTAKIGAEGDEDAVLDGGFKVRGTQVRKKIRGSSC</sequence>
<dbReference type="GeneID" id="19341104"/>
<dbReference type="Proteomes" id="UP000016932">
    <property type="component" value="Unassembled WGS sequence"/>
</dbReference>
<dbReference type="InterPro" id="IPR036188">
    <property type="entry name" value="FAD/NAD-bd_sf"/>
</dbReference>
<reference evidence="4 5" key="1">
    <citation type="journal article" date="2012" name="PLoS Pathog.">
        <title>Diverse lifestyles and strategies of plant pathogenesis encoded in the genomes of eighteen Dothideomycetes fungi.</title>
        <authorList>
            <person name="Ohm R.A."/>
            <person name="Feau N."/>
            <person name="Henrissat B."/>
            <person name="Schoch C.L."/>
            <person name="Horwitz B.A."/>
            <person name="Barry K.W."/>
            <person name="Condon B.J."/>
            <person name="Copeland A.C."/>
            <person name="Dhillon B."/>
            <person name="Glaser F."/>
            <person name="Hesse C.N."/>
            <person name="Kosti I."/>
            <person name="LaButti K."/>
            <person name="Lindquist E.A."/>
            <person name="Lucas S."/>
            <person name="Salamov A.A."/>
            <person name="Bradshaw R.E."/>
            <person name="Ciuffetti L."/>
            <person name="Hamelin R.C."/>
            <person name="Kema G.H.J."/>
            <person name="Lawrence C."/>
            <person name="Scott J.A."/>
            <person name="Spatafora J.W."/>
            <person name="Turgeon B.G."/>
            <person name="de Wit P.J.G.M."/>
            <person name="Zhong S."/>
            <person name="Goodwin S.B."/>
            <person name="Grigoriev I.V."/>
        </authorList>
    </citation>
    <scope>NUCLEOTIDE SEQUENCE [LARGE SCALE GENOMIC DNA]</scope>
    <source>
        <strain evidence="4 5">CIRAD86</strain>
    </source>
</reference>
<evidence type="ECO:0000313" key="4">
    <source>
        <dbReference type="EMBL" id="EME87514.1"/>
    </source>
</evidence>
<dbReference type="InterPro" id="IPR000172">
    <property type="entry name" value="GMC_OxRdtase_N"/>
</dbReference>
<feature type="domain" description="Glucose-methanol-choline oxidoreductase C-terminal" evidence="3">
    <location>
        <begin position="256"/>
        <end position="366"/>
    </location>
</feature>
<dbReference type="eggNOG" id="KOG1238">
    <property type="taxonomic scope" value="Eukaryota"/>
</dbReference>
<dbReference type="Pfam" id="PF00732">
    <property type="entry name" value="GMC_oxred_N"/>
    <property type="match status" value="1"/>
</dbReference>
<keyword evidence="5" id="KW-1185">Reference proteome</keyword>
<dbReference type="GO" id="GO:0016614">
    <property type="term" value="F:oxidoreductase activity, acting on CH-OH group of donors"/>
    <property type="evidence" value="ECO:0007669"/>
    <property type="project" value="InterPro"/>
</dbReference>
<dbReference type="Gene3D" id="3.30.560.10">
    <property type="entry name" value="Glucose Oxidase, domain 3"/>
    <property type="match status" value="1"/>
</dbReference>
<dbReference type="RefSeq" id="XP_007920362.1">
    <property type="nucleotide sequence ID" value="XM_007922171.1"/>
</dbReference>
<proteinExistence type="inferred from homology"/>
<comment type="similarity">
    <text evidence="1">Belongs to the GMC oxidoreductase family.</text>
</comment>